<dbReference type="GO" id="GO:0016877">
    <property type="term" value="F:ligase activity, forming carbon-sulfur bonds"/>
    <property type="evidence" value="ECO:0007669"/>
    <property type="project" value="UniProtKB-ARBA"/>
</dbReference>
<keyword evidence="3" id="KW-0436">Ligase</keyword>
<dbReference type="PANTHER" id="PTHR43767:SF7">
    <property type="entry name" value="MEDIUM_LONG-CHAIN-FATTY-ACID--COA LIGASE FADD8"/>
    <property type="match status" value="1"/>
</dbReference>
<feature type="domain" description="AMP-dependent synthetase/ligase" evidence="1">
    <location>
        <begin position="9"/>
        <end position="376"/>
    </location>
</feature>
<dbReference type="Pfam" id="PF13193">
    <property type="entry name" value="AMP-binding_C"/>
    <property type="match status" value="1"/>
</dbReference>
<proteinExistence type="predicted"/>
<dbReference type="InterPro" id="IPR045851">
    <property type="entry name" value="AMP-bd_C_sf"/>
</dbReference>
<dbReference type="PROSITE" id="PS00455">
    <property type="entry name" value="AMP_BINDING"/>
    <property type="match status" value="1"/>
</dbReference>
<dbReference type="RefSeq" id="WP_146316810.1">
    <property type="nucleotide sequence ID" value="NZ_VCQV01000013.1"/>
</dbReference>
<accession>A0A563E1E4</accession>
<dbReference type="PANTHER" id="PTHR43767">
    <property type="entry name" value="LONG-CHAIN-FATTY-ACID--COA LIGASE"/>
    <property type="match status" value="1"/>
</dbReference>
<dbReference type="SUPFAM" id="SSF56801">
    <property type="entry name" value="Acetyl-CoA synthetase-like"/>
    <property type="match status" value="1"/>
</dbReference>
<dbReference type="Proteomes" id="UP000320244">
    <property type="component" value="Unassembled WGS sequence"/>
</dbReference>
<sequence>MRIVDYLDKGASLHPDAACLTTDGSSLSYAQVQSLSRAIAAALAAQGVSAGDKVAILSSNDPVAFSCVFGISRAGAVWCPINPRNEAAENRDLLELSDCSVLIYQSAYAPLVARIRADLPRLHTWVCLDGADDGSLRWDDFIGGGVAHAKEAPTDLSAPGDLAMIAGTGGTTGRPKGVILSGTNLETMTALTLMGYPFQGRPVYLALAPLTHAAGVLCFPILCLGGEIIIMRAPDVDGFLSLVPAHRVTHTFLPPTLIYMILGNEHLDSTDLSSLQCFWYGAAPMSTTRLEEALRRIGPVMAQLFGQTEAPMMVSMMPPADHFRADGSIATERLSTAGRPSPLVTVGIMDDDGRLLATGDHGEIVIRSSLVTPGYYNNVEATREASRFGWHHTGDIGFLDRDGFLSIVDRAKDMIITGGFNVYSAEVEQAVMQHADVQDCAVVGVPDDKWGERVEAVVQPLPGRTLDPTEVIAFVKERIGSVKAPKAIHVWADLPRSKVGKVVKPDIRERLRK</sequence>
<dbReference type="InterPro" id="IPR042099">
    <property type="entry name" value="ANL_N_sf"/>
</dbReference>
<evidence type="ECO:0000313" key="4">
    <source>
        <dbReference type="Proteomes" id="UP000320244"/>
    </source>
</evidence>
<dbReference type="Gene3D" id="3.40.50.12780">
    <property type="entry name" value="N-terminal domain of ligase-like"/>
    <property type="match status" value="1"/>
</dbReference>
<reference evidence="3 4" key="2">
    <citation type="submission" date="2019-08" db="EMBL/GenBank/DDBJ databases">
        <title>Jejuicoccus antrihumi gen. nov., sp. nov., a new member of the family Dermacoccaceae isolated from a cave.</title>
        <authorList>
            <person name="Schumann P."/>
            <person name="Kim I.S."/>
        </authorList>
    </citation>
    <scope>NUCLEOTIDE SEQUENCE [LARGE SCALE GENOMIC DNA]</scope>
    <source>
        <strain evidence="3 4">C5-26</strain>
    </source>
</reference>
<comment type="caution">
    <text evidence="3">The sequence shown here is derived from an EMBL/GenBank/DDBJ whole genome shotgun (WGS) entry which is preliminary data.</text>
</comment>
<name>A0A563E1E4_9MICO</name>
<evidence type="ECO:0000259" key="1">
    <source>
        <dbReference type="Pfam" id="PF00501"/>
    </source>
</evidence>
<organism evidence="3 4">
    <name type="scientific">Leekyejoonella antrihumi</name>
    <dbReference type="NCBI Taxonomy" id="1660198"/>
    <lineage>
        <taxon>Bacteria</taxon>
        <taxon>Bacillati</taxon>
        <taxon>Actinomycetota</taxon>
        <taxon>Actinomycetes</taxon>
        <taxon>Micrococcales</taxon>
        <taxon>Dermacoccaceae</taxon>
        <taxon>Leekyejoonella</taxon>
    </lineage>
</organism>
<gene>
    <name evidence="3" type="ORF">FGL98_10995</name>
</gene>
<dbReference type="Gene3D" id="3.30.300.30">
    <property type="match status" value="1"/>
</dbReference>
<dbReference type="InterPro" id="IPR020845">
    <property type="entry name" value="AMP-binding_CS"/>
</dbReference>
<feature type="domain" description="AMP-binding enzyme C-terminal" evidence="2">
    <location>
        <begin position="426"/>
        <end position="501"/>
    </location>
</feature>
<evidence type="ECO:0000259" key="2">
    <source>
        <dbReference type="Pfam" id="PF13193"/>
    </source>
</evidence>
<dbReference type="AlphaFoldDB" id="A0A563E1E4"/>
<dbReference type="OrthoDB" id="9803968at2"/>
<dbReference type="EMBL" id="VCQV01000013">
    <property type="protein sequence ID" value="TWP36215.1"/>
    <property type="molecule type" value="Genomic_DNA"/>
</dbReference>
<dbReference type="InterPro" id="IPR000873">
    <property type="entry name" value="AMP-dep_synth/lig_dom"/>
</dbReference>
<protein>
    <submittedName>
        <fullName evidence="3">Long-chain fatty acid--CoA ligase</fullName>
    </submittedName>
</protein>
<evidence type="ECO:0000313" key="3">
    <source>
        <dbReference type="EMBL" id="TWP36215.1"/>
    </source>
</evidence>
<dbReference type="InterPro" id="IPR050237">
    <property type="entry name" value="ATP-dep_AMP-bd_enzyme"/>
</dbReference>
<dbReference type="InterPro" id="IPR025110">
    <property type="entry name" value="AMP-bd_C"/>
</dbReference>
<keyword evidence="4" id="KW-1185">Reference proteome</keyword>
<dbReference type="Pfam" id="PF00501">
    <property type="entry name" value="AMP-binding"/>
    <property type="match status" value="1"/>
</dbReference>
<reference evidence="3 4" key="1">
    <citation type="submission" date="2019-05" db="EMBL/GenBank/DDBJ databases">
        <authorList>
            <person name="Lee S.D."/>
        </authorList>
    </citation>
    <scope>NUCLEOTIDE SEQUENCE [LARGE SCALE GENOMIC DNA]</scope>
    <source>
        <strain evidence="3 4">C5-26</strain>
    </source>
</reference>